<dbReference type="OrthoDB" id="271201at2759"/>
<evidence type="ECO:0008006" key="4">
    <source>
        <dbReference type="Google" id="ProtNLM"/>
    </source>
</evidence>
<evidence type="ECO:0000313" key="1">
    <source>
        <dbReference type="EMBL" id="EPY21928.1"/>
    </source>
</evidence>
<accession>S9TZ44</accession>
<dbReference type="EMBL" id="ATMH01003326">
    <property type="protein sequence ID" value="EPY31696.1"/>
    <property type="molecule type" value="Genomic_DNA"/>
</dbReference>
<comment type="caution">
    <text evidence="1">The sequence shown here is derived from an EMBL/GenBank/DDBJ whole genome shotgun (WGS) entry which is preliminary data.</text>
</comment>
<evidence type="ECO:0000313" key="3">
    <source>
        <dbReference type="Proteomes" id="UP000015354"/>
    </source>
</evidence>
<dbReference type="Gene3D" id="3.90.1410.10">
    <property type="entry name" value="set domain protein methyltransferase, domain 1"/>
    <property type="match status" value="1"/>
</dbReference>
<proteinExistence type="predicted"/>
<reference evidence="1" key="2">
    <citation type="submission" date="2013-03" db="EMBL/GenBank/DDBJ databases">
        <authorList>
            <person name="Motta M.C.M."/>
            <person name="Martins A.C.A."/>
            <person name="Preta C.M.C.C."/>
            <person name="Silva R."/>
            <person name="de Souza S.S."/>
            <person name="Klein C.C."/>
            <person name="de Almeida L.G.P."/>
            <person name="Cunha O.L."/>
            <person name="Colabardini A.C."/>
            <person name="Lima B.A."/>
            <person name="Machado C.R."/>
            <person name="Soares C.M.A."/>
            <person name="de Menezes C.B.A."/>
            <person name="Bartolomeu D.C."/>
            <person name="Grisard E.C."/>
            <person name="Fantinatti-Garboggini F."/>
            <person name="Rodrigues-Luiz G.F."/>
            <person name="Wagner G."/>
            <person name="Goldman G.H."/>
            <person name="Fietto J.L.R."/>
            <person name="Ciapina L.P."/>
            <person name="Brocchi M."/>
            <person name="Elias M.C."/>
            <person name="Goldman M.H.S."/>
            <person name="Sagot M.-F."/>
            <person name="Pereira M."/>
            <person name="Stoco P.H."/>
            <person name="Teixeira S.M.R."/>
            <person name="de Mendonca-Neto R.P."/>
            <person name="Maciel T.E.F."/>
            <person name="Mendes T.A.O."/>
            <person name="Urmenyi T.P."/>
            <person name="Teixeira M.M.G."/>
            <person name="de Camargo E.F.P."/>
            <person name="de Sousa W."/>
            <person name="Schenkman S."/>
            <person name="de Vasconcelos A.T.R."/>
        </authorList>
    </citation>
    <scope>NUCLEOTIDE SEQUENCE</scope>
</reference>
<keyword evidence="3" id="KW-1185">Reference proteome</keyword>
<name>S9TZ44_9TRYP</name>
<protein>
    <recommendedName>
        <fullName evidence="4">SET domain-containing protein</fullName>
    </recommendedName>
</protein>
<organism evidence="1 3">
    <name type="scientific">Strigomonas culicis</name>
    <dbReference type="NCBI Taxonomy" id="28005"/>
    <lineage>
        <taxon>Eukaryota</taxon>
        <taxon>Discoba</taxon>
        <taxon>Euglenozoa</taxon>
        <taxon>Kinetoplastea</taxon>
        <taxon>Metakinetoplastina</taxon>
        <taxon>Trypanosomatida</taxon>
        <taxon>Trypanosomatidae</taxon>
        <taxon>Strigomonadinae</taxon>
        <taxon>Strigomonas</taxon>
    </lineage>
</organism>
<dbReference type="InterPro" id="IPR046341">
    <property type="entry name" value="SET_dom_sf"/>
</dbReference>
<dbReference type="SUPFAM" id="SSF82199">
    <property type="entry name" value="SET domain"/>
    <property type="match status" value="1"/>
</dbReference>
<dbReference type="Proteomes" id="UP000015354">
    <property type="component" value="Unassembled WGS sequence"/>
</dbReference>
<gene>
    <name evidence="2" type="ORF">STCU_03326</name>
    <name evidence="1" type="ORF">STCU_08430</name>
</gene>
<dbReference type="AlphaFoldDB" id="S9TZ44"/>
<sequence>MLARKLRSAKFAEYLSTYAILHHIGIHETTLIEKRDSGTDFGVYVRDACDADTTLLVIPSKRFAAVSTIARLGAPVRLVAADACQAVFRSLDAGLVAYLCGSCSSQQWVEWCWRVALEKHRGYSPLWGWLQSLPTPEAYQEERDHVDQHCRLHHPSVYPFFQSAQRKIEAEVRTAYEALARDNLMPSFDVFHWAVAVLLTRGIPVPTAWPPRPHAADAEAPGIEPAVVPYVDLMNGADGAPRRANAELEVARSMDELPRWYTSWVTAEGVLKGTMEPEKVLPTLLEQYYFLCVVLRKPLRASEEVLVAYQSPFIETEVLSEEDGELLSRFVKYLF</sequence>
<evidence type="ECO:0000313" key="2">
    <source>
        <dbReference type="EMBL" id="EPY31696.1"/>
    </source>
</evidence>
<reference evidence="1 3" key="1">
    <citation type="journal article" date="2013" name="PLoS ONE">
        <title>Predicting the Proteins of Angomonas deanei, Strigomonas culicis and Their Respective Endosymbionts Reveals New Aspects of the Trypanosomatidae Family.</title>
        <authorList>
            <person name="Motta M.C."/>
            <person name="Martins A.C."/>
            <person name="de Souza S.S."/>
            <person name="Catta-Preta C.M."/>
            <person name="Silva R."/>
            <person name="Klein C.C."/>
            <person name="de Almeida L.G."/>
            <person name="de Lima Cunha O."/>
            <person name="Ciapina L.P."/>
            <person name="Brocchi M."/>
            <person name="Colabardini A.C."/>
            <person name="de Araujo Lima B."/>
            <person name="Machado C.R."/>
            <person name="de Almeida Soares C.M."/>
            <person name="Probst C.M."/>
            <person name="de Menezes C.B."/>
            <person name="Thompson C.E."/>
            <person name="Bartholomeu D.C."/>
            <person name="Gradia D.F."/>
            <person name="Pavoni D.P."/>
            <person name="Grisard E.C."/>
            <person name="Fantinatti-Garboggini F."/>
            <person name="Marchini F.K."/>
            <person name="Rodrigues-Luiz G.F."/>
            <person name="Wagner G."/>
            <person name="Goldman G.H."/>
            <person name="Fietto J.L."/>
            <person name="Elias M.C."/>
            <person name="Goldman M.H."/>
            <person name="Sagot M.F."/>
            <person name="Pereira M."/>
            <person name="Stoco P.H."/>
            <person name="de Mendonca-Neto R.P."/>
            <person name="Teixeira S.M."/>
            <person name="Maciel T.E."/>
            <person name="de Oliveira Mendes T.A."/>
            <person name="Urmenyi T.P."/>
            <person name="de Souza W."/>
            <person name="Schenkman S."/>
            <person name="de Vasconcelos A.T."/>
        </authorList>
    </citation>
    <scope>NUCLEOTIDE SEQUENCE [LARGE SCALE GENOMIC DNA]</scope>
</reference>
<dbReference type="EMBL" id="ATMH01008430">
    <property type="protein sequence ID" value="EPY21928.1"/>
    <property type="molecule type" value="Genomic_DNA"/>
</dbReference>